<dbReference type="KEGG" id="bdw:94337326"/>
<dbReference type="GeneID" id="94337326"/>
<sequence length="634" mass="72668">MLDKKLRDVVLNSIRFDKPLCESLLFSNDGRFVLYWYNDPLTIGIYDLINNDSDDVLFDPLQYDDLIVLRVFWVASHNSPNADIVVVSTRRIDIYNFSFSSMTLRLLNKKSINCIDAWHDIEGKYLVLLQNNQTLVPYTISNHDIKNLFEIEINASGEHKMSHSDISIATIYHVTYCIYKDISNGTISLRAINNPNCHDVVLEVNSQGWLEICVVNNLLLALTGSGETYIFDIGLKEDSLIARVPQSKPPLSSISNDIQDEDLLMLYLTRYYTDAVVADFYQRRMGCIHQLLHVISTCVSNDIRTADLLSLFCTIITPYANIIRKINENEKKNSKKTGIPFETINAYIGNKSIITERSIASAILYPYIIKDWGLKSGVNIFDCSVCLFCHHYNFDIKILLDMMDEMDVSLVSVGDFLVNSSIISNGSKSSINTDFKQFQSNMDDCIPPLYNSNSRGSYHIITVMMIYLKGLRLNNLYPSHLLQILLFDTCILYNDISLLKFILRSNLIKDSHLICYRLLCMFAITEDMVLGQLCLDMALRVGLLDVCVAIHTFKKEYSQIVQLLKQQRNGSYPLSRVLRCVANDIQYQTQHPYLWPCIISFIHCWVEEHQLEPRTQVAPNLRDCEMWLPQSASS</sequence>
<protein>
    <submittedName>
        <fullName evidence="1">Regulator of MON1-CCZ1 complex</fullName>
    </submittedName>
</protein>
<dbReference type="RefSeq" id="XP_067802196.1">
    <property type="nucleotide sequence ID" value="XM_067948045.1"/>
</dbReference>
<dbReference type="GO" id="GO:0031902">
    <property type="term" value="C:late endosome membrane"/>
    <property type="evidence" value="ECO:0007669"/>
    <property type="project" value="TreeGrafter"/>
</dbReference>
<comment type="caution">
    <text evidence="1">The sequence shown here is derived from an EMBL/GenBank/DDBJ whole genome shotgun (WGS) entry which is preliminary data.</text>
</comment>
<organism evidence="1 2">
    <name type="scientific">Babesia duncani</name>
    <dbReference type="NCBI Taxonomy" id="323732"/>
    <lineage>
        <taxon>Eukaryota</taxon>
        <taxon>Sar</taxon>
        <taxon>Alveolata</taxon>
        <taxon>Apicomplexa</taxon>
        <taxon>Aconoidasida</taxon>
        <taxon>Piroplasmida</taxon>
        <taxon>Babesiidae</taxon>
        <taxon>Babesia</taxon>
    </lineage>
</organism>
<dbReference type="AlphaFoldDB" id="A0AAD9UMS3"/>
<reference evidence="1" key="1">
    <citation type="journal article" date="2023" name="Nat. Microbiol.">
        <title>Babesia duncani multi-omics identifies virulence factors and drug targets.</title>
        <authorList>
            <person name="Singh P."/>
            <person name="Lonardi S."/>
            <person name="Liang Q."/>
            <person name="Vydyam P."/>
            <person name="Khabirova E."/>
            <person name="Fang T."/>
            <person name="Gihaz S."/>
            <person name="Thekkiniath J."/>
            <person name="Munshi M."/>
            <person name="Abel S."/>
            <person name="Ciampossin L."/>
            <person name="Batugedara G."/>
            <person name="Gupta M."/>
            <person name="Lu X.M."/>
            <person name="Lenz T."/>
            <person name="Chakravarty S."/>
            <person name="Cornillot E."/>
            <person name="Hu Y."/>
            <person name="Ma W."/>
            <person name="Gonzalez L.M."/>
            <person name="Sanchez S."/>
            <person name="Estrada K."/>
            <person name="Sanchez-Flores A."/>
            <person name="Montero E."/>
            <person name="Harb O.S."/>
            <person name="Le Roch K.G."/>
            <person name="Mamoun C.B."/>
        </authorList>
    </citation>
    <scope>NUCLEOTIDE SEQUENCE</scope>
    <source>
        <strain evidence="1">WA1</strain>
    </source>
</reference>
<dbReference type="GO" id="GO:0005765">
    <property type="term" value="C:lysosomal membrane"/>
    <property type="evidence" value="ECO:0007669"/>
    <property type="project" value="TreeGrafter"/>
</dbReference>
<evidence type="ECO:0000313" key="1">
    <source>
        <dbReference type="EMBL" id="KAK2195353.1"/>
    </source>
</evidence>
<dbReference type="PANTHER" id="PTHR12897">
    <property type="entry name" value="COLON CANCER-ASSOCIATED PROTEIN MIC1"/>
    <property type="match status" value="1"/>
</dbReference>
<evidence type="ECO:0000313" key="2">
    <source>
        <dbReference type="Proteomes" id="UP001214638"/>
    </source>
</evidence>
<dbReference type="GO" id="GO:0010506">
    <property type="term" value="P:regulation of autophagy"/>
    <property type="evidence" value="ECO:0007669"/>
    <property type="project" value="InterPro"/>
</dbReference>
<accession>A0AAD9UMS3</accession>
<keyword evidence="2" id="KW-1185">Reference proteome</keyword>
<name>A0AAD9UMS3_9APIC</name>
<dbReference type="EMBL" id="JALLKP010000004">
    <property type="protein sequence ID" value="KAK2195353.1"/>
    <property type="molecule type" value="Genomic_DNA"/>
</dbReference>
<gene>
    <name evidence="1" type="ORF">BdWA1_003029</name>
</gene>
<dbReference type="GO" id="GO:0035658">
    <property type="term" value="C:Mon1-Ccz1 complex"/>
    <property type="evidence" value="ECO:0007669"/>
    <property type="project" value="InterPro"/>
</dbReference>
<proteinExistence type="predicted"/>
<dbReference type="InterPro" id="IPR040371">
    <property type="entry name" value="RMC1"/>
</dbReference>
<dbReference type="Proteomes" id="UP001214638">
    <property type="component" value="Unassembled WGS sequence"/>
</dbReference>
<dbReference type="PANTHER" id="PTHR12897:SF4">
    <property type="entry name" value="REGULATOR OF MON1-CCZ1 COMPLEX"/>
    <property type="match status" value="1"/>
</dbReference>